<evidence type="ECO:0000313" key="4">
    <source>
        <dbReference type="EMBL" id="MDR7354190.1"/>
    </source>
</evidence>
<accession>A0ABU2B6F8</accession>
<dbReference type="PANTHER" id="PTHR12526">
    <property type="entry name" value="GLYCOSYLTRANSFERASE"/>
    <property type="match status" value="1"/>
</dbReference>
<dbReference type="Pfam" id="PF00534">
    <property type="entry name" value="Glycos_transf_1"/>
    <property type="match status" value="1"/>
</dbReference>
<gene>
    <name evidence="4" type="ORF">J2S37_000728</name>
</gene>
<protein>
    <submittedName>
        <fullName evidence="4">Glycosyltransferase involved in cell wall biosynthesis</fullName>
    </submittedName>
</protein>
<proteinExistence type="predicted"/>
<organism evidence="4 5">
    <name type="scientific">Corynebacterium felinum</name>
    <dbReference type="NCBI Taxonomy" id="131318"/>
    <lineage>
        <taxon>Bacteria</taxon>
        <taxon>Bacillati</taxon>
        <taxon>Actinomycetota</taxon>
        <taxon>Actinomycetes</taxon>
        <taxon>Mycobacteriales</taxon>
        <taxon>Corynebacteriaceae</taxon>
        <taxon>Corynebacterium</taxon>
    </lineage>
</organism>
<evidence type="ECO:0000313" key="5">
    <source>
        <dbReference type="Proteomes" id="UP001183619"/>
    </source>
</evidence>
<dbReference type="Pfam" id="PF11997">
    <property type="entry name" value="DUF3492"/>
    <property type="match status" value="1"/>
</dbReference>
<dbReference type="InterPro" id="IPR001296">
    <property type="entry name" value="Glyco_trans_1"/>
</dbReference>
<dbReference type="EMBL" id="JAVDYF010000001">
    <property type="protein sequence ID" value="MDR7354190.1"/>
    <property type="molecule type" value="Genomic_DNA"/>
</dbReference>
<dbReference type="InterPro" id="IPR047691">
    <property type="entry name" value="PelF-like"/>
</dbReference>
<dbReference type="SUPFAM" id="SSF53756">
    <property type="entry name" value="UDP-Glycosyltransferase/glycogen phosphorylase"/>
    <property type="match status" value="1"/>
</dbReference>
<evidence type="ECO:0000256" key="1">
    <source>
        <dbReference type="ARBA" id="ARBA00022679"/>
    </source>
</evidence>
<feature type="domain" description="DUF3492" evidence="3">
    <location>
        <begin position="19"/>
        <end position="282"/>
    </location>
</feature>
<dbReference type="Proteomes" id="UP001183619">
    <property type="component" value="Unassembled WGS sequence"/>
</dbReference>
<dbReference type="RefSeq" id="WP_277104424.1">
    <property type="nucleotide sequence ID" value="NZ_BAAAJS010000006.1"/>
</dbReference>
<sequence>MNHPRIRFPDSNFELEKVDVALVMESTYPYLKGGVSAVVHDIITHNPDLRFGIIHIAWDSKAPTKDLYGVPENVAWIDVLYLSIEETKEAFTQACMGEATPRQVRQLVHAIKQTIAGNFEPMRALYHEAMNPQTRTWNVWATLTHKDLMAAAIEATGDAGDITLGELFWLVRDFFSLGYSLLHRFNPPAKVYHAHTTGYASLVAATAAIQNGGAFFLTEHNLYVRDTVNALLNREMSLPVTMQSPQELAQTTFEKFWTWWWVEMGAILYTEAEHITYLYPQAIDEAQDLAGDRAKSETLPNGIVWEDFDYARNRRREANEGIAEKKTWRFACIARVVPIKGIIELIDSVNYLKECGIDNIKVDVLGPTEHVPQYYQRCVEYIEQLGLEDRIVLRGTVNVRDVLHDYDALVLSSFNEGQPIVVLESMVIGLPVIGTDVGGMDQLVTDVLIDEEGNEIHPCGDLVKPGDSKGLAELMIMLTKSPETYIKWHENSLARIRTIFLMPQVMARYNAIYRRLGAGEYGRRFLSARTADLARGADDIHDYPARAWDRYPGQHKFRKSLGGGGYQRV</sequence>
<dbReference type="NCBIfam" id="NF038011">
    <property type="entry name" value="PelF"/>
    <property type="match status" value="1"/>
</dbReference>
<comment type="caution">
    <text evidence="4">The sequence shown here is derived from an EMBL/GenBank/DDBJ whole genome shotgun (WGS) entry which is preliminary data.</text>
</comment>
<dbReference type="InterPro" id="IPR022622">
    <property type="entry name" value="DUF3492"/>
</dbReference>
<dbReference type="Gene3D" id="3.40.50.2000">
    <property type="entry name" value="Glycogen Phosphorylase B"/>
    <property type="match status" value="2"/>
</dbReference>
<feature type="domain" description="Glycosyl transferase family 1" evidence="2">
    <location>
        <begin position="320"/>
        <end position="492"/>
    </location>
</feature>
<keyword evidence="1" id="KW-0808">Transferase</keyword>
<evidence type="ECO:0000259" key="3">
    <source>
        <dbReference type="Pfam" id="PF11997"/>
    </source>
</evidence>
<evidence type="ECO:0000259" key="2">
    <source>
        <dbReference type="Pfam" id="PF00534"/>
    </source>
</evidence>
<name>A0ABU2B6F8_9CORY</name>
<reference evidence="4 5" key="1">
    <citation type="submission" date="2023-07" db="EMBL/GenBank/DDBJ databases">
        <title>Sequencing the genomes of 1000 actinobacteria strains.</title>
        <authorList>
            <person name="Klenk H.-P."/>
        </authorList>
    </citation>
    <scope>NUCLEOTIDE SEQUENCE [LARGE SCALE GENOMIC DNA]</scope>
    <source>
        <strain evidence="4 5">DSM 44508</strain>
    </source>
</reference>
<keyword evidence="5" id="KW-1185">Reference proteome</keyword>